<protein>
    <submittedName>
        <fullName evidence="1">Uncharacterized protein</fullName>
    </submittedName>
</protein>
<evidence type="ECO:0000313" key="2">
    <source>
        <dbReference type="Proteomes" id="UP000236630"/>
    </source>
</evidence>
<organism evidence="1 2">
    <name type="scientific">Citrus unshiu</name>
    <name type="common">Satsuma mandarin</name>
    <name type="synonym">Citrus nobilis var. unshiu</name>
    <dbReference type="NCBI Taxonomy" id="55188"/>
    <lineage>
        <taxon>Eukaryota</taxon>
        <taxon>Viridiplantae</taxon>
        <taxon>Streptophyta</taxon>
        <taxon>Embryophyta</taxon>
        <taxon>Tracheophyta</taxon>
        <taxon>Spermatophyta</taxon>
        <taxon>Magnoliopsida</taxon>
        <taxon>eudicotyledons</taxon>
        <taxon>Gunneridae</taxon>
        <taxon>Pentapetalae</taxon>
        <taxon>rosids</taxon>
        <taxon>malvids</taxon>
        <taxon>Sapindales</taxon>
        <taxon>Rutaceae</taxon>
        <taxon>Aurantioideae</taxon>
        <taxon>Citrus</taxon>
    </lineage>
</organism>
<dbReference type="Proteomes" id="UP000236630">
    <property type="component" value="Unassembled WGS sequence"/>
</dbReference>
<proteinExistence type="predicted"/>
<dbReference type="EMBL" id="BDQV01000539">
    <property type="protein sequence ID" value="GAY66102.1"/>
    <property type="molecule type" value="Genomic_DNA"/>
</dbReference>
<reference evidence="1 2" key="1">
    <citation type="journal article" date="2017" name="Front. Genet.">
        <title>Draft sequencing of the heterozygous diploid genome of Satsuma (Citrus unshiu Marc.) using a hybrid assembly approach.</title>
        <authorList>
            <person name="Shimizu T."/>
            <person name="Tanizawa Y."/>
            <person name="Mochizuki T."/>
            <person name="Nagasaki H."/>
            <person name="Yoshioka T."/>
            <person name="Toyoda A."/>
            <person name="Fujiyama A."/>
            <person name="Kaminuma E."/>
            <person name="Nakamura Y."/>
        </authorList>
    </citation>
    <scope>NUCLEOTIDE SEQUENCE [LARGE SCALE GENOMIC DNA]</scope>
    <source>
        <strain evidence="2">cv. Miyagawa wase</strain>
    </source>
</reference>
<comment type="caution">
    <text evidence="1">The sequence shown here is derived from an EMBL/GenBank/DDBJ whole genome shotgun (WGS) entry which is preliminary data.</text>
</comment>
<name>A0A2H5QNA9_CITUN</name>
<accession>A0A2H5QNA9</accession>
<keyword evidence="2" id="KW-1185">Reference proteome</keyword>
<gene>
    <name evidence="1" type="ORF">CUMW_246070</name>
</gene>
<evidence type="ECO:0000313" key="1">
    <source>
        <dbReference type="EMBL" id="GAY66102.1"/>
    </source>
</evidence>
<dbReference type="AlphaFoldDB" id="A0A2H5QNA9"/>
<sequence>MKKLMLFSNGKPALKTITDLSFLLVLTTPPMFHPKQARVLGPESVAMMLEESSTSASQIEE</sequence>